<dbReference type="CDD" id="cd04301">
    <property type="entry name" value="NAT_SF"/>
    <property type="match status" value="1"/>
</dbReference>
<accession>A0A0U9I277</accession>
<dbReference type="InterPro" id="IPR000182">
    <property type="entry name" value="GNAT_dom"/>
</dbReference>
<dbReference type="RefSeq" id="WP_058951332.1">
    <property type="nucleotide sequence ID" value="NZ_BBXV01000071.1"/>
</dbReference>
<dbReference type="PROSITE" id="PS51186">
    <property type="entry name" value="GNAT"/>
    <property type="match status" value="1"/>
</dbReference>
<dbReference type="PANTHER" id="PTHR43877">
    <property type="entry name" value="AMINOALKYLPHOSPHONATE N-ACETYLTRANSFERASE-RELATED-RELATED"/>
    <property type="match status" value="1"/>
</dbReference>
<dbReference type="AlphaFoldDB" id="A0A0U9I277"/>
<evidence type="ECO:0000313" key="4">
    <source>
        <dbReference type="EMBL" id="GAQ19805.1"/>
    </source>
</evidence>
<evidence type="ECO:0000259" key="3">
    <source>
        <dbReference type="PROSITE" id="PS51186"/>
    </source>
</evidence>
<sequence>MQIVEIKDIAAYQDELATLFQEVVAEGAALNYLYPMHYETAIHYWKHVVSEQVRLFICLLDGKLVGTVQLHLANKENGLHRAEIAKLMTHPEACRKGVARKLLQSAEQAAKHEKRTLLLLDTAKGSSANMLYQSEGYELYGEVPAYSQDAFGNYKDNNFYYKIVK</sequence>
<dbReference type="Pfam" id="PF00583">
    <property type="entry name" value="Acetyltransf_1"/>
    <property type="match status" value="1"/>
</dbReference>
<dbReference type="EMBL" id="BBXV01000071">
    <property type="protein sequence ID" value="GAQ19805.1"/>
    <property type="molecule type" value="Genomic_DNA"/>
</dbReference>
<proteinExistence type="predicted"/>
<evidence type="ECO:0000256" key="2">
    <source>
        <dbReference type="ARBA" id="ARBA00023315"/>
    </source>
</evidence>
<dbReference type="Proteomes" id="UP000052946">
    <property type="component" value="Unassembled WGS sequence"/>
</dbReference>
<feature type="domain" description="N-acetyltransferase" evidence="3">
    <location>
        <begin position="4"/>
        <end position="158"/>
    </location>
</feature>
<comment type="caution">
    <text evidence="4">The sequence shown here is derived from an EMBL/GenBank/DDBJ whole genome shotgun (WGS) entry which is preliminary data.</text>
</comment>
<gene>
    <name evidence="4" type="ORF">OPHB3_3789</name>
</gene>
<protein>
    <submittedName>
        <fullName evidence="4">Acetyltransferase</fullName>
    </submittedName>
</protein>
<dbReference type="GO" id="GO:0016747">
    <property type="term" value="F:acyltransferase activity, transferring groups other than amino-acyl groups"/>
    <property type="evidence" value="ECO:0007669"/>
    <property type="project" value="InterPro"/>
</dbReference>
<dbReference type="InterPro" id="IPR016181">
    <property type="entry name" value="Acyl_CoA_acyltransferase"/>
</dbReference>
<name>A0A0U9I277_9BACI</name>
<organism evidence="4 5">
    <name type="scientific">Oceanobacillus picturae</name>
    <dbReference type="NCBI Taxonomy" id="171693"/>
    <lineage>
        <taxon>Bacteria</taxon>
        <taxon>Bacillati</taxon>
        <taxon>Bacillota</taxon>
        <taxon>Bacilli</taxon>
        <taxon>Bacillales</taxon>
        <taxon>Bacillaceae</taxon>
        <taxon>Oceanobacillus</taxon>
    </lineage>
</organism>
<evidence type="ECO:0000256" key="1">
    <source>
        <dbReference type="ARBA" id="ARBA00022679"/>
    </source>
</evidence>
<dbReference type="InterPro" id="IPR050832">
    <property type="entry name" value="Bact_Acetyltransf"/>
</dbReference>
<dbReference type="Gene3D" id="3.40.630.30">
    <property type="match status" value="1"/>
</dbReference>
<evidence type="ECO:0000313" key="5">
    <source>
        <dbReference type="Proteomes" id="UP000052946"/>
    </source>
</evidence>
<dbReference type="SUPFAM" id="SSF55729">
    <property type="entry name" value="Acyl-CoA N-acyltransferases (Nat)"/>
    <property type="match status" value="1"/>
</dbReference>
<keyword evidence="2" id="KW-0012">Acyltransferase</keyword>
<dbReference type="PANTHER" id="PTHR43877:SF2">
    <property type="entry name" value="AMINOALKYLPHOSPHONATE N-ACETYLTRANSFERASE-RELATED"/>
    <property type="match status" value="1"/>
</dbReference>
<keyword evidence="1 4" id="KW-0808">Transferase</keyword>
<reference evidence="4 5" key="2">
    <citation type="journal article" date="2016" name="Genome Announc.">
        <title>Draft Genome Sequence of Oceanobacillus picturae Heshi-B3, Isolated from Fermented Rice Bran in a Traditional Japanese Seafood Dish.</title>
        <authorList>
            <person name="Akuzawa S."/>
            <person name="Nagaoka J."/>
            <person name="Kanekatsu M."/>
            <person name="Kanesaki Y."/>
            <person name="Suzuki T."/>
        </authorList>
    </citation>
    <scope>NUCLEOTIDE SEQUENCE [LARGE SCALE GENOMIC DNA]</scope>
    <source>
        <strain evidence="4 5">Heshi-B3</strain>
    </source>
</reference>
<reference evidence="5" key="1">
    <citation type="submission" date="2015-07" db="EMBL/GenBank/DDBJ databases">
        <title>Draft Genome Sequence of Oceanobacillus picturae Heshi-B3 that Was Isolated from Fermented Rice Bran with Aging Salted Mackerel, Which Was Named Heshiko as Traditional Fermented Seafood in Japan.</title>
        <authorList>
            <person name="Akuzawa S."/>
            <person name="Nakagawa J."/>
            <person name="Kanekatsu T."/>
            <person name="Kanesaki Y."/>
            <person name="Suzuki T."/>
        </authorList>
    </citation>
    <scope>NUCLEOTIDE SEQUENCE [LARGE SCALE GENOMIC DNA]</scope>
    <source>
        <strain evidence="5">Heshi-B3</strain>
    </source>
</reference>